<proteinExistence type="predicted"/>
<sequence length="923" mass="105122">MIISVHDRNSYNMQGMGLGNLPHFLKATVKRERHGSYYFEGEYPITGDNVELLTTENIIKASVGQRTGLQLFDIVKVTHKDSKTLKIYAEHVSYRLKRLMIWPHLILEGPASDALNAWKKGMIYEGHGFSVWTDVKRSNKTELWVDKVPNAKAALGGTEYSILNKWGGELEFDNFQIKLWNRQGIDHACDIAYGKNLLTIEDTVNIEETYTHVFPYVLKDDTVYFLDSSVTLKNTSHKFSTDGVRYSIHVSGHEFSFYLNSDKYDSDGKRKTFIMNDGTSYEATVDVSQLETNFSGTNVNIVTTPSKGLVPAKLDFKEGDTIKILPLNLTSMFNENPNIVKEGETVPESEQNDDSNIPEDNSVASDDNGEEGESKQVTEGEWVHYEKGWWFRFPDGKWPKNRWLQIEGKWYRFKKSGYIYDNQWFKDTDGTRYFLKQGGEMAIGWTPIKNRWRYFDKDGAYDPTAKRPFELNEEKMLEETVRFIANNRIGEPAFETTLSFVDLHKVEGYQEENLDLCDMVWVKYKTYHGYQQIYMKVVATEWDCIKESYKNITIGSLPSLIRKRINGMNGLANAMSSLSSKADSAANSAYKEMKTLVDGVSDTKNANYDSSDVDEGSSFPKPPKKGFKVGDQYKQEYTEKGQQFYRLWTWNGHDWKILVDTGTPQRELYEYAERAKREAEEMGAKIRREIDEKIAGSIDPVIEKLKTDFLNSKIESIQEEVNAQIKAAMKNFSSRDIDSIRKELDETIEATKANAELIGGLGGKVYSKNRASGQANRTIELGTDYIEVGHNGNGFEVGKEYTISWSAECTPYGHRNVTVNVQSVFFVENGHVILRPVDTRFPTIEHDINKSNRVIPMVYLGDYNIEYSGNWFKPVPVRKTISAGDEVVVIPHTYKPIIDSNGANATVTTWSDNPQIIIDGGSA</sequence>
<organism evidence="3">
    <name type="scientific">Siphoviridae sp. ctpoI7</name>
    <dbReference type="NCBI Taxonomy" id="2825678"/>
    <lineage>
        <taxon>Viruses</taxon>
        <taxon>Duplodnaviria</taxon>
        <taxon>Heunggongvirae</taxon>
        <taxon>Uroviricota</taxon>
        <taxon>Caudoviricetes</taxon>
    </lineage>
</organism>
<protein>
    <submittedName>
        <fullName evidence="3">Tail protein</fullName>
    </submittedName>
</protein>
<dbReference type="InterPro" id="IPR010572">
    <property type="entry name" value="Tail_dom"/>
</dbReference>
<evidence type="ECO:0000313" key="3">
    <source>
        <dbReference type="EMBL" id="DAE03522.1"/>
    </source>
</evidence>
<dbReference type="Pfam" id="PF06605">
    <property type="entry name" value="Prophage_tail"/>
    <property type="match status" value="1"/>
</dbReference>
<feature type="region of interest" description="Disordered" evidence="1">
    <location>
        <begin position="344"/>
        <end position="378"/>
    </location>
</feature>
<name>A0A8S5P970_9CAUD</name>
<feature type="compositionally biased region" description="Acidic residues" evidence="1">
    <location>
        <begin position="345"/>
        <end position="357"/>
    </location>
</feature>
<reference evidence="3" key="1">
    <citation type="journal article" date="2021" name="Proc. Natl. Acad. Sci. U.S.A.">
        <title>A Catalog of Tens of Thousands of Viruses from Human Metagenomes Reveals Hidden Associations with Chronic Diseases.</title>
        <authorList>
            <person name="Tisza M.J."/>
            <person name="Buck C.B."/>
        </authorList>
    </citation>
    <scope>NUCLEOTIDE SEQUENCE</scope>
    <source>
        <strain evidence="3">CtpoI7</strain>
    </source>
</reference>
<dbReference type="Gene3D" id="2.10.270.10">
    <property type="entry name" value="Cholin Binding"/>
    <property type="match status" value="1"/>
</dbReference>
<evidence type="ECO:0000259" key="2">
    <source>
        <dbReference type="Pfam" id="PF06605"/>
    </source>
</evidence>
<dbReference type="EMBL" id="BK015368">
    <property type="protein sequence ID" value="DAE03522.1"/>
    <property type="molecule type" value="Genomic_DNA"/>
</dbReference>
<dbReference type="InterPro" id="IPR007119">
    <property type="entry name" value="Phage_tail_spike_N"/>
</dbReference>
<dbReference type="SUPFAM" id="SSF69360">
    <property type="entry name" value="Cell wall binding repeat"/>
    <property type="match status" value="1"/>
</dbReference>
<accession>A0A8S5P970</accession>
<dbReference type="NCBIfam" id="TIGR01665">
    <property type="entry name" value="put_anti_recept"/>
    <property type="match status" value="1"/>
</dbReference>
<evidence type="ECO:0000256" key="1">
    <source>
        <dbReference type="SAM" id="MobiDB-lite"/>
    </source>
</evidence>
<feature type="domain" description="Tail spike" evidence="2">
    <location>
        <begin position="161"/>
        <end position="557"/>
    </location>
</feature>